<dbReference type="AlphaFoldDB" id="A0A2P8CDM2"/>
<dbReference type="EMBL" id="PYGA01000041">
    <property type="protein sequence ID" value="PSK83050.1"/>
    <property type="molecule type" value="Genomic_DNA"/>
</dbReference>
<protein>
    <submittedName>
        <fullName evidence="2">Uncharacterized protein</fullName>
    </submittedName>
</protein>
<feature type="region of interest" description="Disordered" evidence="1">
    <location>
        <begin position="67"/>
        <end position="172"/>
    </location>
</feature>
<sequence length="266" mass="27595">MEIIVIAMVIGVVMRDPPGTIRAAAHYKEVGQKDPRGARRRGGLSRYLATVWDAKWDEAAKRYPQKMAAAQKRREARQAKRAAAVDKVKAKWAARKTPEPESGPSPAPAAPAAGAPGGAVIDLDARRKEAEAKGTPPAGTSEPATAPESPAAPTGGAAAPPEKKEQPMALNLSDSASLSSHLAALRDYATYWEGLATSKEQLAAGMRTAGLGEATVAAVDASQQASRDAAAKARLTADALEAANANVAEARASSPEAADGAYYQHQ</sequence>
<dbReference type="RefSeq" id="WP_106586993.1">
    <property type="nucleotide sequence ID" value="NZ_PYGA01000041.1"/>
</dbReference>
<feature type="compositionally biased region" description="Basic and acidic residues" evidence="1">
    <location>
        <begin position="72"/>
        <end position="89"/>
    </location>
</feature>
<feature type="compositionally biased region" description="Low complexity" evidence="1">
    <location>
        <begin position="140"/>
        <end position="160"/>
    </location>
</feature>
<feature type="compositionally biased region" description="Basic and acidic residues" evidence="1">
    <location>
        <begin position="123"/>
        <end position="132"/>
    </location>
</feature>
<evidence type="ECO:0000313" key="2">
    <source>
        <dbReference type="EMBL" id="PSK83050.1"/>
    </source>
</evidence>
<dbReference type="Proteomes" id="UP000240542">
    <property type="component" value="Unassembled WGS sequence"/>
</dbReference>
<reference evidence="2 3" key="1">
    <citation type="submission" date="2018-03" db="EMBL/GenBank/DDBJ databases">
        <title>Genomic Encyclopedia of Archaeal and Bacterial Type Strains, Phase II (KMG-II): from individual species to whole genera.</title>
        <authorList>
            <person name="Goeker M."/>
        </authorList>
    </citation>
    <scope>NUCLEOTIDE SEQUENCE [LARGE SCALE GENOMIC DNA]</scope>
    <source>
        <strain evidence="2 3">DSM 45312</strain>
    </source>
</reference>
<evidence type="ECO:0000313" key="3">
    <source>
        <dbReference type="Proteomes" id="UP000240542"/>
    </source>
</evidence>
<accession>A0A2P8CDM2</accession>
<proteinExistence type="predicted"/>
<evidence type="ECO:0000256" key="1">
    <source>
        <dbReference type="SAM" id="MobiDB-lite"/>
    </source>
</evidence>
<comment type="caution">
    <text evidence="2">The sequence shown here is derived from an EMBL/GenBank/DDBJ whole genome shotgun (WGS) entry which is preliminary data.</text>
</comment>
<gene>
    <name evidence="2" type="ORF">CLV63_14116</name>
</gene>
<organism evidence="2 3">
    <name type="scientific">Murinocardiopsis flavida</name>
    <dbReference type="NCBI Taxonomy" id="645275"/>
    <lineage>
        <taxon>Bacteria</taxon>
        <taxon>Bacillati</taxon>
        <taxon>Actinomycetota</taxon>
        <taxon>Actinomycetes</taxon>
        <taxon>Streptosporangiales</taxon>
        <taxon>Nocardiopsidaceae</taxon>
        <taxon>Murinocardiopsis</taxon>
    </lineage>
</organism>
<keyword evidence="3" id="KW-1185">Reference proteome</keyword>
<name>A0A2P8CDM2_9ACTN</name>